<dbReference type="SUPFAM" id="SSF57184">
    <property type="entry name" value="Growth factor receptor domain"/>
    <property type="match status" value="1"/>
</dbReference>
<feature type="chain" id="PRO_5035873112" description="Nidogen" evidence="10">
    <location>
        <begin position="25"/>
        <end position="1251"/>
    </location>
</feature>
<keyword evidence="7" id="KW-0245">EGF-like domain</keyword>
<dbReference type="InterPro" id="IPR009030">
    <property type="entry name" value="Growth_fac_rcpt_cys_sf"/>
</dbReference>
<dbReference type="InterPro" id="IPR003886">
    <property type="entry name" value="NIDO_dom"/>
</dbReference>
<feature type="repeat" description="LDL-receptor class B" evidence="8">
    <location>
        <begin position="1042"/>
        <end position="1084"/>
    </location>
</feature>
<evidence type="ECO:0000256" key="5">
    <source>
        <dbReference type="ARBA" id="ARBA00022837"/>
    </source>
</evidence>
<dbReference type="SUPFAM" id="SSF54511">
    <property type="entry name" value="GFP-like"/>
    <property type="match status" value="1"/>
</dbReference>
<dbReference type="SUPFAM" id="SSF63825">
    <property type="entry name" value="YWTD domain"/>
    <property type="match status" value="1"/>
</dbReference>
<dbReference type="SMART" id="SM00181">
    <property type="entry name" value="EGF"/>
    <property type="match status" value="5"/>
</dbReference>
<evidence type="ECO:0000313" key="14">
    <source>
        <dbReference type="EMBL" id="KAF7638099.1"/>
    </source>
</evidence>
<feature type="compositionally biased region" description="Polar residues" evidence="9">
    <location>
        <begin position="754"/>
        <end position="763"/>
    </location>
</feature>
<dbReference type="InterPro" id="IPR011042">
    <property type="entry name" value="6-blade_b-propeller_TolB-like"/>
</dbReference>
<feature type="domain" description="NIDO" evidence="13">
    <location>
        <begin position="93"/>
        <end position="231"/>
    </location>
</feature>
<dbReference type="InterPro" id="IPR009017">
    <property type="entry name" value="GFP"/>
</dbReference>
<comment type="caution">
    <text evidence="14">The sequence shown here is derived from an EMBL/GenBank/DDBJ whole genome shotgun (WGS) entry which is preliminary data.</text>
</comment>
<dbReference type="GO" id="GO:0017147">
    <property type="term" value="F:Wnt-protein binding"/>
    <property type="evidence" value="ECO:0007669"/>
    <property type="project" value="TreeGrafter"/>
</dbReference>
<dbReference type="PROSITE" id="PS51220">
    <property type="entry name" value="NIDO"/>
    <property type="match status" value="1"/>
</dbReference>
<evidence type="ECO:0008006" key="16">
    <source>
        <dbReference type="Google" id="ProtNLM"/>
    </source>
</evidence>
<dbReference type="InterPro" id="IPR000742">
    <property type="entry name" value="EGF"/>
</dbReference>
<dbReference type="GO" id="GO:0007160">
    <property type="term" value="P:cell-matrix adhesion"/>
    <property type="evidence" value="ECO:0007669"/>
    <property type="project" value="InterPro"/>
</dbReference>
<dbReference type="Proteomes" id="UP000605970">
    <property type="component" value="Unassembled WGS sequence"/>
</dbReference>
<dbReference type="InterPro" id="IPR006605">
    <property type="entry name" value="G2_nidogen/fibulin_G2F"/>
</dbReference>
<evidence type="ECO:0000256" key="6">
    <source>
        <dbReference type="ARBA" id="ARBA00023180"/>
    </source>
</evidence>
<dbReference type="PROSITE" id="PS50026">
    <property type="entry name" value="EGF_3"/>
    <property type="match status" value="2"/>
</dbReference>
<keyword evidence="5" id="KW-0106">Calcium</keyword>
<feature type="region of interest" description="Disordered" evidence="9">
    <location>
        <begin position="742"/>
        <end position="763"/>
    </location>
</feature>
<evidence type="ECO:0000313" key="15">
    <source>
        <dbReference type="Proteomes" id="UP000605970"/>
    </source>
</evidence>
<keyword evidence="4 10" id="KW-0732">Signal</keyword>
<dbReference type="EMBL" id="JABEBT010000015">
    <property type="protein sequence ID" value="KAF7638099.1"/>
    <property type="molecule type" value="Genomic_DNA"/>
</dbReference>
<evidence type="ECO:0000256" key="10">
    <source>
        <dbReference type="SAM" id="SignalP"/>
    </source>
</evidence>
<feature type="domain" description="EGF-like" evidence="11">
    <location>
        <begin position="784"/>
        <end position="826"/>
    </location>
</feature>
<dbReference type="Pfam" id="PF07474">
    <property type="entry name" value="G2F"/>
    <property type="match status" value="1"/>
</dbReference>
<feature type="disulfide bond" evidence="7">
    <location>
        <begin position="794"/>
        <end position="811"/>
    </location>
</feature>
<keyword evidence="7" id="KW-1015">Disulfide bond</keyword>
<evidence type="ECO:0000256" key="4">
    <source>
        <dbReference type="ARBA" id="ARBA00022729"/>
    </source>
</evidence>
<evidence type="ECO:0000259" key="13">
    <source>
        <dbReference type="PROSITE" id="PS51220"/>
    </source>
</evidence>
<feature type="signal peptide" evidence="10">
    <location>
        <begin position="1"/>
        <end position="24"/>
    </location>
</feature>
<evidence type="ECO:0000259" key="12">
    <source>
        <dbReference type="PROSITE" id="PS50993"/>
    </source>
</evidence>
<evidence type="ECO:0000256" key="2">
    <source>
        <dbReference type="ARBA" id="ARBA00022525"/>
    </source>
</evidence>
<evidence type="ECO:0000256" key="1">
    <source>
        <dbReference type="ARBA" id="ARBA00004498"/>
    </source>
</evidence>
<dbReference type="SMART" id="SM00135">
    <property type="entry name" value="LY"/>
    <property type="match status" value="3"/>
</dbReference>
<keyword evidence="3" id="KW-0272">Extracellular matrix</keyword>
<evidence type="ECO:0000259" key="11">
    <source>
        <dbReference type="PROSITE" id="PS50026"/>
    </source>
</evidence>
<feature type="disulfide bond" evidence="7">
    <location>
        <begin position="939"/>
        <end position="956"/>
    </location>
</feature>
<accession>A0A8S9ZY94</accession>
<evidence type="ECO:0000256" key="8">
    <source>
        <dbReference type="PROSITE-ProRule" id="PRU00461"/>
    </source>
</evidence>
<dbReference type="SMART" id="SM00682">
    <property type="entry name" value="G2F"/>
    <property type="match status" value="1"/>
</dbReference>
<reference evidence="14" key="1">
    <citation type="journal article" date="2020" name="Ecol. Evol.">
        <title>Genome structure and content of the rice root-knot nematode (Meloidogyne graminicola).</title>
        <authorList>
            <person name="Phan N.T."/>
            <person name="Danchin E.G.J."/>
            <person name="Klopp C."/>
            <person name="Perfus-Barbeoch L."/>
            <person name="Kozlowski D.K."/>
            <person name="Koutsovoulos G.D."/>
            <person name="Lopez-Roques C."/>
            <person name="Bouchez O."/>
            <person name="Zahm M."/>
            <person name="Besnard G."/>
            <person name="Bellafiore S."/>
        </authorList>
    </citation>
    <scope>NUCLEOTIDE SEQUENCE</scope>
    <source>
        <strain evidence="14">VN-18</strain>
    </source>
</reference>
<keyword evidence="2" id="KW-0964">Secreted</keyword>
<feature type="domain" description="Nidogen G2 beta-barrel" evidence="12">
    <location>
        <begin position="377"/>
        <end position="466"/>
    </location>
</feature>
<dbReference type="PANTHER" id="PTHR46513">
    <property type="entry name" value="VITELLOGENIN RECEPTOR-LIKE PROTEIN-RELATED-RELATED"/>
    <property type="match status" value="1"/>
</dbReference>
<dbReference type="PROSITE" id="PS50993">
    <property type="entry name" value="NIDOGEN_G2"/>
    <property type="match status" value="1"/>
</dbReference>
<dbReference type="GO" id="GO:0060070">
    <property type="term" value="P:canonical Wnt signaling pathway"/>
    <property type="evidence" value="ECO:0007669"/>
    <property type="project" value="TreeGrafter"/>
</dbReference>
<dbReference type="Gene3D" id="2.90.20.10">
    <property type="entry name" value="Plasmodium vivax P25 domain"/>
    <property type="match status" value="1"/>
</dbReference>
<gene>
    <name evidence="14" type="ORF">Mgra_00002550</name>
</gene>
<comment type="caution">
    <text evidence="7">Lacks conserved residue(s) required for the propagation of feature annotation.</text>
</comment>
<evidence type="ECO:0000256" key="3">
    <source>
        <dbReference type="ARBA" id="ARBA00022530"/>
    </source>
</evidence>
<dbReference type="GO" id="GO:0042813">
    <property type="term" value="F:Wnt receptor activity"/>
    <property type="evidence" value="ECO:0007669"/>
    <property type="project" value="TreeGrafter"/>
</dbReference>
<dbReference type="SMART" id="SM00539">
    <property type="entry name" value="NIDO"/>
    <property type="match status" value="1"/>
</dbReference>
<comment type="subcellular location">
    <subcellularLocation>
        <location evidence="1">Secreted</location>
        <location evidence="1">Extracellular space</location>
        <location evidence="1">Extracellular matrix</location>
    </subcellularLocation>
</comment>
<dbReference type="Gene3D" id="2.40.155.10">
    <property type="entry name" value="Green fluorescent protein"/>
    <property type="match status" value="2"/>
</dbReference>
<organism evidence="14 15">
    <name type="scientific">Meloidogyne graminicola</name>
    <dbReference type="NCBI Taxonomy" id="189291"/>
    <lineage>
        <taxon>Eukaryota</taxon>
        <taxon>Metazoa</taxon>
        <taxon>Ecdysozoa</taxon>
        <taxon>Nematoda</taxon>
        <taxon>Chromadorea</taxon>
        <taxon>Rhabditida</taxon>
        <taxon>Tylenchina</taxon>
        <taxon>Tylenchomorpha</taxon>
        <taxon>Tylenchoidea</taxon>
        <taxon>Meloidogynidae</taxon>
        <taxon>Meloidogyninae</taxon>
        <taxon>Meloidogyne</taxon>
    </lineage>
</organism>
<dbReference type="Pfam" id="PF06119">
    <property type="entry name" value="NIDO"/>
    <property type="match status" value="1"/>
</dbReference>
<proteinExistence type="predicted"/>
<evidence type="ECO:0000256" key="7">
    <source>
        <dbReference type="PROSITE-ProRule" id="PRU00076"/>
    </source>
</evidence>
<dbReference type="OrthoDB" id="9990982at2759"/>
<name>A0A8S9ZY94_9BILA</name>
<protein>
    <recommendedName>
        <fullName evidence="16">Nidogen</fullName>
    </recommendedName>
</protein>
<keyword evidence="6" id="KW-0325">Glycoprotein</keyword>
<dbReference type="InterPro" id="IPR050778">
    <property type="entry name" value="Cueball_EGF_LRP_Nidogen"/>
</dbReference>
<dbReference type="PROSITE" id="PS51120">
    <property type="entry name" value="LDLRB"/>
    <property type="match status" value="1"/>
</dbReference>
<sequence length="1251" mass="140253">MINKKSSLFSLIFLFSQFLQYFASFNIPFGVEEGDELIKFSDKPQISRKSLLNFPFKFFERKQNLIFISANGAVSFVEPFDPKTEDLSTEHKDIIAVFYAPSSNGNIFYRSSQTENLLSRELSAKVRRAFGANQFEASSVLLVSWNDLLNEKSEANTFQLALVADSNETYAIFVFGTINWTKSGGRLAQTGFFSIDGRNDKVLDQGNSAGEVSKGTNFNEPGIYIYRISGNEPTDPKRSTDIDDYEYQQENPEYEQDDQIIECPPDPFRDKCPPTCNLVMDDNHCSLCICSSVHSSSENLAGSAYSTLTNDLGEELPLRNQRPQPAIQRASDLSCAPQSSISQCHSKAICIQYKSGYCCECEKGYIGNGVECILQDEALRINGVFEAVINGKSIQKTELFSFIQPNEGQQHTALAKINSEIVWSLLLVDSLSSSFGWLFAKTSSKQHKNGFQLTGGNFTRIVNIYLGMLRSYSERYILFRGVGSEEQKFRVTVDQQIHFTECPHNLPQDSDSFTVKYERISSSFKEDENVVRFASQSSIINEKEKDKNEGKIINYNNDGINIEQNSNTQDPCSSGRHFCNLPNMLCVQIQINPGYRCECKPGFRLIEDNNVEQRMTCQLVDKLENIVLPAPSINPSTSLQPGECNRHDQCHQWGFPGKCKCRGWYVGDGLNHCGPPDQQQQSQQPSQNTVGITHSRGEICHKNEECGDNAKCEYSAKHGYWICFCFDGYYKQGEGSEAECLPEQKKEQKHEQKNNLNSETNQNNVGENVLQTHDNNPSAIIPTTRKQCSDATDCHPFGSCLLSEQTNAHFCFCLPGYQGDGVEKCEISEECSPTDIHGCPFPNQECRFEHSLRKFACQCKDGFTKQKDGKCLFQSTESPPISSIDRCKQCGTNSKCVQEKQKQSEGEENIIWNCICNTGYTGNGFECREENCLDLPQMCSANGQCLPDASKATYLCICNYGYSGDGKICEPIYQRTKDTPDKLLIGRGMAIIQRSTAPNLDESGRQLIVQQHQTVVAIDYDCISERIYWSDISGIAIDWRSQNIYYVDSIKNELGVVSIDGKFQRTLLKEGLNNPRALVIDMESRQLFYSDWSRDAPKIGRIGLDGSGNKVIISDEILLPNGTCNASISSLAVLTCSALDGSNRKVIYAPLEYPFGLTVDSQEDRFYWTDWKDQKIHSVDIFGKGYTEFFPGAGGRGKLYGILSLPVKCHFHKAPSECIKKEKCAHWCLPGSQIGEFTCVCPENINGLDGC</sequence>
<dbReference type="InterPro" id="IPR000033">
    <property type="entry name" value="LDLR_classB_rpt"/>
</dbReference>
<dbReference type="AlphaFoldDB" id="A0A8S9ZY94"/>
<dbReference type="Gene3D" id="2.120.10.30">
    <property type="entry name" value="TolB, C-terminal domain"/>
    <property type="match status" value="1"/>
</dbReference>
<feature type="domain" description="EGF-like" evidence="11">
    <location>
        <begin position="928"/>
        <end position="970"/>
    </location>
</feature>
<keyword evidence="15" id="KW-1185">Reference proteome</keyword>
<dbReference type="GO" id="GO:0005886">
    <property type="term" value="C:plasma membrane"/>
    <property type="evidence" value="ECO:0007669"/>
    <property type="project" value="TreeGrafter"/>
</dbReference>
<feature type="compositionally biased region" description="Basic and acidic residues" evidence="9">
    <location>
        <begin position="742"/>
        <end position="753"/>
    </location>
</feature>
<dbReference type="PROSITE" id="PS01186">
    <property type="entry name" value="EGF_2"/>
    <property type="match status" value="3"/>
</dbReference>
<evidence type="ECO:0000256" key="9">
    <source>
        <dbReference type="SAM" id="MobiDB-lite"/>
    </source>
</evidence>
<dbReference type="PANTHER" id="PTHR46513:SF13">
    <property type="entry name" value="EGF-LIKE DOMAIN-CONTAINING PROTEIN"/>
    <property type="match status" value="1"/>
</dbReference>